<dbReference type="Proteomes" id="UP000694863">
    <property type="component" value="Unplaced"/>
</dbReference>
<organism evidence="1 2">
    <name type="scientific">Echinops telfairi</name>
    <name type="common">Lesser hedgehog tenrec</name>
    <dbReference type="NCBI Taxonomy" id="9371"/>
    <lineage>
        <taxon>Eukaryota</taxon>
        <taxon>Metazoa</taxon>
        <taxon>Chordata</taxon>
        <taxon>Craniata</taxon>
        <taxon>Vertebrata</taxon>
        <taxon>Euteleostomi</taxon>
        <taxon>Mammalia</taxon>
        <taxon>Eutheria</taxon>
        <taxon>Afrotheria</taxon>
        <taxon>Tenrecidae</taxon>
        <taxon>Tenrecinae</taxon>
        <taxon>Echinops</taxon>
    </lineage>
</organism>
<sequence>MEEGAQALDWDSDETVIEGSVSESDFDEEELPWRRLFFGEDVALRAESKPHPDINEICKGMPSPEIQLGFKLRDNLQKQMNKSQMMRVLNGTTVLQQSEDEVEQNQALLQANCPMFSVSVPQTELSLNHQNIQGPGTENTEVLPHTEKAVNEDSNSPVISLLSGTTGKMPGLFAVKEMPLMETKGSTAQNTFSEPGKKVTFSITSETTKDEESSCETFVSSLENLPESNKEERECPIMNTFEPIDLMNPLSDSLSSTQTTLNAWWEYHRDDLENQEDGALPAELLAALNILSEATVGPVCHRKEGGSSLSDGNECLAVASSMSQTDEDCTQIAEGDFDPASFGLQTLVQQNVTSCDQLNNQEDSNPLENNSDPEIPCVLRRSLRLKKRKVKKAGKHKNDVYNKPEKILPNVHSHKHQTNNKSLAKTSSLQDAAVRTEGKAKSVHSLRLKSGHQIWRNKFAMKTEKKKIKKISLSRINRKNIFGENLLYKAALLNNFNLVHHCIKKGGNVNQPTYAGWTALHEASAGGFYQVASELLKGGADVNIRGMYQITPLHDAVMNGHFKVAELLLLKGADPLFRSDFGKSALDVAKDSSMRRLLERHVSKQQKRLLSAQKSSTEPLEAEGAHQHKVHLSVCSNKENIICSANGKDHCNYKENIANSEEMCFQWSLPSEHHFSQDNVLTAGSLTILPRQEAVTFSDSDNTDISEQHVSNYEHYIDGGSFDHSPGNHEHTSRACARTLSICEASELASHAELFRRPQDNSPRSSTPFMCQTDAHIIEKVDKKHDTNQNYTNKDHETRYSSGPLSTTVHSPLIEAPKVEKRRQGLLENKVTCNVEFQPTDYMNKELVNNSQLNQRREKEISPKPDEGLMDNGDKSTISICEEKNENPDSETHMPNTQVQNLKSRQNLLKATCRPELKTSGINKRNSKGESCLHVAARRGDLARVKALIASGAHVNLKDNAGWTPLHEASSKGSNDVIIELLKAGANVNSANLYGILPLHDAVINSHLKTAEILLQHGANPNQKDHKQKTALNEADDETMKNLLKSYGAVETHNRDESHTGKSTTVWPKRHKQHISDDCKTVDQPSPSHHENTRESLPKHRTISAILQDIEEKQENLLEFEIQTPKDAEQYIEKMLQIKEVMDSVLAKQKAERDDLAKKYRVSKEAFKQGALREQLANLAARQKSLLVVAKKQKKISLKIQSCKNDTPLSGLTVREPPSSPEISNKKNSQKPTSLEKSIQPQTGTCFPASLVCGSIQEAQLSPETEIEVQNDSQSTNICLNSETACSEDLSGNELSSKQNVIFSESSHSDGTEETALPSQPVAFIAQADCSQNKNDLLKTTAKEYESCNSPAIASTLDVSESTTVFTQKDVHPSTIICDQDLPNYVPKRKRKTNSQKPPRAASESLAHQRIAVLGSDTASQVKPYLKKSASAASCEGGHQMASSGTGHQQTIKKPLNYNIAPKKKRLQIKDLMLMGKINPGHNILEFKTQEATHKASILFSGKIKVENGQVYQNLVTWLKDLLGSDSSVTWNYAWSKVTYLGKELLKYVSEEVPVPPEPSLIPQQAQPCLPDHREASPSQDQPVLIYNLAPGLGSGLSKACPGTSRELLQRNPDYLQINEILLISDQEFLPCHIMDQHWKFYAECEELTF</sequence>
<proteinExistence type="predicted"/>
<protein>
    <submittedName>
        <fullName evidence="2">Ankyrin repeat domain-containing protein 31</fullName>
    </submittedName>
</protein>
<dbReference type="RefSeq" id="XP_045141156.1">
    <property type="nucleotide sequence ID" value="XM_045285221.1"/>
</dbReference>
<accession>A0AC55CMT9</accession>
<name>A0AC55CMT9_ECHTE</name>
<keyword evidence="1" id="KW-1185">Reference proteome</keyword>
<evidence type="ECO:0000313" key="1">
    <source>
        <dbReference type="Proteomes" id="UP000694863"/>
    </source>
</evidence>
<gene>
    <name evidence="2" type="primary">ANKRD31</name>
</gene>
<evidence type="ECO:0000313" key="2">
    <source>
        <dbReference type="RefSeq" id="XP_045141156.1"/>
    </source>
</evidence>
<reference evidence="2" key="1">
    <citation type="submission" date="2025-08" db="UniProtKB">
        <authorList>
            <consortium name="RefSeq"/>
        </authorList>
    </citation>
    <scope>IDENTIFICATION</scope>
</reference>